<dbReference type="InterPro" id="IPR043128">
    <property type="entry name" value="Rev_trsase/Diguanyl_cyclase"/>
</dbReference>
<dbReference type="Pfam" id="PF00563">
    <property type="entry name" value="EAL"/>
    <property type="match status" value="1"/>
</dbReference>
<gene>
    <name evidence="4" type="ORF">AVL57_13110</name>
</gene>
<keyword evidence="5" id="KW-1185">Reference proteome</keyword>
<feature type="domain" description="EAL" evidence="2">
    <location>
        <begin position="368"/>
        <end position="622"/>
    </location>
</feature>
<keyword evidence="1" id="KW-0472">Membrane</keyword>
<reference evidence="4 5" key="1">
    <citation type="submission" date="2015-12" db="EMBL/GenBank/DDBJ databases">
        <title>Intraspecies pangenome expansion in the marine bacterium Alteromonas.</title>
        <authorList>
            <person name="Lopez-Perez M."/>
            <person name="Rodriguez-Valera F."/>
        </authorList>
    </citation>
    <scope>NUCLEOTIDE SEQUENCE [LARGE SCALE GENOMIC DNA]</scope>
    <source>
        <strain evidence="4 5">LMG 21861</strain>
    </source>
</reference>
<dbReference type="Pfam" id="PF00990">
    <property type="entry name" value="GGDEF"/>
    <property type="match status" value="1"/>
</dbReference>
<feature type="transmembrane region" description="Helical" evidence="1">
    <location>
        <begin position="102"/>
        <end position="130"/>
    </location>
</feature>
<organism evidence="4 5">
    <name type="scientific">Alteromonas stellipolaris</name>
    <dbReference type="NCBI Taxonomy" id="233316"/>
    <lineage>
        <taxon>Bacteria</taxon>
        <taxon>Pseudomonadati</taxon>
        <taxon>Pseudomonadota</taxon>
        <taxon>Gammaproteobacteria</taxon>
        <taxon>Alteromonadales</taxon>
        <taxon>Alteromonadaceae</taxon>
        <taxon>Alteromonas/Salinimonas group</taxon>
        <taxon>Alteromonas</taxon>
    </lineage>
</organism>
<proteinExistence type="predicted"/>
<dbReference type="EMBL" id="CP013926">
    <property type="protein sequence ID" value="AMJ74817.1"/>
    <property type="molecule type" value="Genomic_DNA"/>
</dbReference>
<dbReference type="PROSITE" id="PS50883">
    <property type="entry name" value="EAL"/>
    <property type="match status" value="1"/>
</dbReference>
<evidence type="ECO:0000259" key="3">
    <source>
        <dbReference type="PROSITE" id="PS50887"/>
    </source>
</evidence>
<evidence type="ECO:0000313" key="5">
    <source>
        <dbReference type="Proteomes" id="UP000056750"/>
    </source>
</evidence>
<dbReference type="InterPro" id="IPR029787">
    <property type="entry name" value="Nucleotide_cyclase"/>
</dbReference>
<dbReference type="SMART" id="SM00052">
    <property type="entry name" value="EAL"/>
    <property type="match status" value="1"/>
</dbReference>
<dbReference type="Gene3D" id="3.20.20.450">
    <property type="entry name" value="EAL domain"/>
    <property type="match status" value="1"/>
</dbReference>
<evidence type="ECO:0000256" key="1">
    <source>
        <dbReference type="SAM" id="Phobius"/>
    </source>
</evidence>
<keyword evidence="1" id="KW-1133">Transmembrane helix</keyword>
<dbReference type="PROSITE" id="PS50887">
    <property type="entry name" value="GGDEF"/>
    <property type="match status" value="1"/>
</dbReference>
<keyword evidence="1" id="KW-0812">Transmembrane</keyword>
<feature type="transmembrane region" description="Helical" evidence="1">
    <location>
        <begin position="150"/>
        <end position="168"/>
    </location>
</feature>
<dbReference type="CDD" id="cd01948">
    <property type="entry name" value="EAL"/>
    <property type="match status" value="1"/>
</dbReference>
<evidence type="ECO:0000313" key="4">
    <source>
        <dbReference type="EMBL" id="AMJ74817.1"/>
    </source>
</evidence>
<protein>
    <submittedName>
        <fullName evidence="4">Diguanylate cyclase</fullName>
    </submittedName>
</protein>
<feature type="transmembrane region" description="Helical" evidence="1">
    <location>
        <begin position="44"/>
        <end position="62"/>
    </location>
</feature>
<dbReference type="NCBIfam" id="TIGR00254">
    <property type="entry name" value="GGDEF"/>
    <property type="match status" value="1"/>
</dbReference>
<feature type="transmembrane region" description="Helical" evidence="1">
    <location>
        <begin position="21"/>
        <end position="38"/>
    </location>
</feature>
<name>A0ABN4LQK7_9ALTE</name>
<dbReference type="Proteomes" id="UP000056750">
    <property type="component" value="Chromosome"/>
</dbReference>
<accession>A0ABN4LQK7</accession>
<dbReference type="CDD" id="cd01949">
    <property type="entry name" value="GGDEF"/>
    <property type="match status" value="1"/>
</dbReference>
<feature type="domain" description="GGDEF" evidence="3">
    <location>
        <begin position="226"/>
        <end position="359"/>
    </location>
</feature>
<feature type="transmembrane region" description="Helical" evidence="1">
    <location>
        <begin position="74"/>
        <end position="96"/>
    </location>
</feature>
<dbReference type="SUPFAM" id="SSF55073">
    <property type="entry name" value="Nucleotide cyclase"/>
    <property type="match status" value="1"/>
</dbReference>
<sequence>MPNFALTIDKDAFNQIRRRRLMQICGVSALGLVASLSVARNVTFIIIAAGLTCLIAAFVFAYKHKVLASASTLLVSLSSMLFALAATGAGLFDLAILGYPTLIIFAAILGGVGLFLTLLFFVTLQCVVIVGLSLQGIITPHIPSLSWEHLIFTLVIFIVTGFSVYILVRDIKDLMTSLQGENIKVAQSRTQIQHLAHHDSLTNLPNRLYGETLFNLSLSECEEHGQSLALLFIDLDNFKPINDALGHAAGDQLLKLLTQQLTEILSPKQYLIRFGGDEFLVIAPINPESDALTPLADSLIGQCASVFDIFQNQVRVSASLGTASAPKDGTDFKQLCRKADIAMYKAKQDGRNTYHHYDESLDKASENKFKMLQLLRPALSEQQFELHYQPIVDLKSGNINTLEALLRWPQPDGSMIPPDLFIPLAESSGLINELGSWVVRQATQFCAQLRQQGQADIRMAVNLSVMQFKDGQLQRTIESALYEAGLPPDALELELTESLLIDETEQIQKQLASLSKLGITIAIDDFGTGYSNLGYLRNFNASKLKIDRSFISPLCFSEHDESLVGAIINMAASLGLKTVAEGIEDEETLQKLLLLGCDIGQGYFWSKPLPENALMEFLKSRNT</sequence>
<dbReference type="Gene3D" id="3.30.70.270">
    <property type="match status" value="1"/>
</dbReference>
<dbReference type="InterPro" id="IPR001633">
    <property type="entry name" value="EAL_dom"/>
</dbReference>
<dbReference type="InterPro" id="IPR052155">
    <property type="entry name" value="Biofilm_reg_signaling"/>
</dbReference>
<dbReference type="InterPro" id="IPR035919">
    <property type="entry name" value="EAL_sf"/>
</dbReference>
<dbReference type="PANTHER" id="PTHR44757">
    <property type="entry name" value="DIGUANYLATE CYCLASE DGCP"/>
    <property type="match status" value="1"/>
</dbReference>
<dbReference type="SMART" id="SM00267">
    <property type="entry name" value="GGDEF"/>
    <property type="match status" value="1"/>
</dbReference>
<dbReference type="InterPro" id="IPR000160">
    <property type="entry name" value="GGDEF_dom"/>
</dbReference>
<dbReference type="SUPFAM" id="SSF141868">
    <property type="entry name" value="EAL domain-like"/>
    <property type="match status" value="1"/>
</dbReference>
<dbReference type="PANTHER" id="PTHR44757:SF2">
    <property type="entry name" value="BIOFILM ARCHITECTURE MAINTENANCE PROTEIN MBAA"/>
    <property type="match status" value="1"/>
</dbReference>
<evidence type="ECO:0000259" key="2">
    <source>
        <dbReference type="PROSITE" id="PS50883"/>
    </source>
</evidence>